<evidence type="ECO:0000313" key="3">
    <source>
        <dbReference type="EMBL" id="EHN69884.1"/>
    </source>
</evidence>
<dbReference type="Gene3D" id="1.25.40.10">
    <property type="entry name" value="Tetratricopeptide repeat domain"/>
    <property type="match status" value="1"/>
</dbReference>
<name>A0AAV3ETX3_ALIFS</name>
<dbReference type="InterPro" id="IPR054283">
    <property type="entry name" value="DUF7017"/>
</dbReference>
<dbReference type="InterPro" id="IPR011990">
    <property type="entry name" value="TPR-like_helical_dom_sf"/>
</dbReference>
<dbReference type="AlphaFoldDB" id="A0AAV3ETX3"/>
<dbReference type="Pfam" id="PF22860">
    <property type="entry name" value="DUF7017"/>
    <property type="match status" value="1"/>
</dbReference>
<dbReference type="Pfam" id="PF22708">
    <property type="entry name" value="S1CSD-TOTE-1"/>
    <property type="match status" value="1"/>
</dbReference>
<feature type="domain" description="TOTE conflict systems S1/CSD-like" evidence="2">
    <location>
        <begin position="490"/>
        <end position="554"/>
    </location>
</feature>
<dbReference type="InterPro" id="IPR054426">
    <property type="entry name" value="S1CSD-TOTE-1"/>
</dbReference>
<feature type="domain" description="TOTE conflict systems S1/CSD-like" evidence="1">
    <location>
        <begin position="574"/>
        <end position="629"/>
    </location>
</feature>
<dbReference type="Proteomes" id="UP000004521">
    <property type="component" value="Chromosome I"/>
</dbReference>
<protein>
    <recommendedName>
        <fullName evidence="5">Tetratricopeptide repeat protein</fullName>
    </recommendedName>
</protein>
<evidence type="ECO:0000259" key="2">
    <source>
        <dbReference type="Pfam" id="PF22708"/>
    </source>
</evidence>
<reference evidence="3 4" key="1">
    <citation type="journal article" date="2012" name="J. Bacteriol.">
        <title>Draft Genome Sequence of Vibrio fischeri SR5, a Strain Isolated from the Light Organ of the Mediterranean Squid Sepiola robusta.</title>
        <authorList>
            <person name="Gyllborg M.C."/>
            <person name="Sahl J.W."/>
            <person name="Cronin D.C.III."/>
            <person name="Rasko D.A."/>
            <person name="Mandel M.J."/>
        </authorList>
    </citation>
    <scope>NUCLEOTIDE SEQUENCE [LARGE SCALE GENOMIC DNA]</scope>
    <source>
        <strain evidence="3 4">SR5</strain>
    </source>
</reference>
<evidence type="ECO:0000259" key="1">
    <source>
        <dbReference type="Pfam" id="PF22707"/>
    </source>
</evidence>
<proteinExistence type="predicted"/>
<dbReference type="Pfam" id="PF22707">
    <property type="entry name" value="S1CSD-TOTE-2"/>
    <property type="match status" value="1"/>
</dbReference>
<dbReference type="RefSeq" id="WP_005419530.1">
    <property type="nucleotide sequence ID" value="NZ_CM001400.1"/>
</dbReference>
<comment type="caution">
    <text evidence="3">The sequence shown here is derived from an EMBL/GenBank/DDBJ whole genome shotgun (WGS) entry which is preliminary data.</text>
</comment>
<dbReference type="SUPFAM" id="SSF48452">
    <property type="entry name" value="TPR-like"/>
    <property type="match status" value="1"/>
</dbReference>
<organism evidence="3 4">
    <name type="scientific">Aliivibrio fischeri SR5</name>
    <dbReference type="NCBI Taxonomy" id="1088719"/>
    <lineage>
        <taxon>Bacteria</taxon>
        <taxon>Pseudomonadati</taxon>
        <taxon>Pseudomonadota</taxon>
        <taxon>Gammaproteobacteria</taxon>
        <taxon>Vibrionales</taxon>
        <taxon>Vibrionaceae</taxon>
        <taxon>Aliivibrio</taxon>
    </lineage>
</organism>
<evidence type="ECO:0008006" key="5">
    <source>
        <dbReference type="Google" id="ProtNLM"/>
    </source>
</evidence>
<gene>
    <name evidence="3" type="ORF">VFSR5_1520</name>
</gene>
<dbReference type="InterPro" id="IPR054427">
    <property type="entry name" value="S1CSD-TOTE-2"/>
</dbReference>
<evidence type="ECO:0000313" key="4">
    <source>
        <dbReference type="Proteomes" id="UP000004521"/>
    </source>
</evidence>
<accession>A0AAV3ETX3</accession>
<sequence>MITSKDVFAKRKSGQLDEAYQMAVELVKVNASDEWNFKALAWCLIDLLKRDSQSNQQQNLAYYSQQLQSIDVAASDEILTTQVQYALSLCNPNGQLIQKAKSLSKQGSHLQAANIYRQLCSAGAGDLNVQTSLGWELFRLLQHSLAQEHINVSSSKRLLADYLKLQLVEKPSLLHSSILQQAAKLAGNSSFSLISFSRYWQLDSLREEDYEPYINNNGEQYPSLAEKVIQQAAKESVASDIIENHQYILPHLDSAIERFPENIWLKLNKAKLLLKLGQSKEALRFATDVTRSKVSDYWSWALLGEVNADLDKSIELSCYCKALLCYTDDKFTAKVRIKMAQALASLGEFAEAKHEIEKVITSKTKDGLKVPEDAEKLQAQEWYKTFTATESNKKYYQLNVSKAEELLFSDLPLVKACVGEKFTIPDKPNKPKRKLYLVPQGKSEPIEISVPENKYKFGDVGSGLSIKGDFDASGRYQVFLIAQRDYDANWDIFTDHIAVVDHVNQKKEMFHFIVNRKVSSVVHFSDIDFNVKEGNFLAVKVAQFKTKQGERYRVLSVKPTDKAPSSLVYKDFSCSVRSSNGMGFTDDNIFIAPPLMEQHGVNDGVLVKGTAVLNYNKKKMSWGWKALKLNNVTTNI</sequence>
<dbReference type="EMBL" id="AHIH01000005">
    <property type="protein sequence ID" value="EHN69884.1"/>
    <property type="molecule type" value="Genomic_DNA"/>
</dbReference>